<keyword evidence="6" id="KW-0949">S-adenosyl-L-methionine</keyword>
<evidence type="ECO:0000256" key="8">
    <source>
        <dbReference type="ARBA" id="ARBA00023128"/>
    </source>
</evidence>
<dbReference type="GO" id="GO:0005739">
    <property type="term" value="C:mitochondrion"/>
    <property type="evidence" value="ECO:0007669"/>
    <property type="project" value="UniProtKB-SubCell"/>
</dbReference>
<evidence type="ECO:0000259" key="10">
    <source>
        <dbReference type="SMART" id="SM00967"/>
    </source>
</evidence>
<name>I2GYQ8_HENB6</name>
<sequence>MKNQISSHIRNFSTRTDILLQRNRKNIEWRDPRTSFDKFMPQTSRVKAWEKKGQDKETYFKKNFAHIHANTKESDPYNKKLHHREKLQSIRDELSEQHLTHLSKFKGSRNVMPSLKPNPLSDYVYGTNSVIAALNSKKRAYHMKLLYYGTLSPVIARLATQIYIPMEKATKHQLNLLTNNGIHNNVVLETKPIETIEVSHLKSCDDESGVMRFDETIAINLFEENQIRYDNKTKTYPLGIFLDQIMDPHNMGAIIRSAYFLGVDFILISRRNSSPLSPVVSKSSSGALELIPILTVDRPLDFVNRTKQANDWTFITTDSNPNARKEFSPKALKLADLKGQCNEAPTILIVGNEGKGVRTNMKFNSDFIVEIPFKERPRSKNEIRGGGGMVVDSLNVSVATALLIDNILRK</sequence>
<dbReference type="InterPro" id="IPR004441">
    <property type="entry name" value="rRNA_MeTrfase_TrmH"/>
</dbReference>
<dbReference type="InterPro" id="IPR029026">
    <property type="entry name" value="tRNA_m1G_MTases_N"/>
</dbReference>
<keyword evidence="3" id="KW-0698">rRNA processing</keyword>
<evidence type="ECO:0000256" key="2">
    <source>
        <dbReference type="ARBA" id="ARBA00007228"/>
    </source>
</evidence>
<dbReference type="InterPro" id="IPR029064">
    <property type="entry name" value="Ribosomal_eL30-like_sf"/>
</dbReference>
<dbReference type="PANTHER" id="PTHR46103:SF1">
    <property type="entry name" value="RRNA METHYLTRANSFERASE 1, MITOCHONDRIAL"/>
    <property type="match status" value="1"/>
</dbReference>
<evidence type="ECO:0000256" key="5">
    <source>
        <dbReference type="ARBA" id="ARBA00022679"/>
    </source>
</evidence>
<dbReference type="SUPFAM" id="SSF55315">
    <property type="entry name" value="L30e-like"/>
    <property type="match status" value="1"/>
</dbReference>
<dbReference type="PANTHER" id="PTHR46103">
    <property type="entry name" value="RRNA METHYLTRANSFERASE 1, MITOCHONDRIAL"/>
    <property type="match status" value="1"/>
</dbReference>
<evidence type="ECO:0000313" key="12">
    <source>
        <dbReference type="Proteomes" id="UP000002866"/>
    </source>
</evidence>
<keyword evidence="5" id="KW-0808">Transferase</keyword>
<proteinExistence type="inferred from homology"/>
<dbReference type="GO" id="GO:0008989">
    <property type="term" value="F:rRNA (guanine-N1-)-methyltransferase activity"/>
    <property type="evidence" value="ECO:0007669"/>
    <property type="project" value="EnsemblFungi"/>
</dbReference>
<gene>
    <name evidence="11" type="primary">TBLA0B04220</name>
    <name evidence="11" type="ORF">TBLA_0B04220</name>
</gene>
<dbReference type="NCBIfam" id="TIGR00186">
    <property type="entry name" value="rRNA_methyl_3"/>
    <property type="match status" value="1"/>
</dbReference>
<keyword evidence="12" id="KW-1185">Reference proteome</keyword>
<reference evidence="11 12" key="1">
    <citation type="journal article" date="2011" name="Proc. Natl. Acad. Sci. U.S.A.">
        <title>Evolutionary erosion of yeast sex chromosomes by mating-type switching accidents.</title>
        <authorList>
            <person name="Gordon J.L."/>
            <person name="Armisen D."/>
            <person name="Proux-Wera E."/>
            <person name="Oheigeartaigh S.S."/>
            <person name="Byrne K.P."/>
            <person name="Wolfe K.H."/>
        </authorList>
    </citation>
    <scope>NUCLEOTIDE SEQUENCE [LARGE SCALE GENOMIC DNA]</scope>
    <source>
        <strain evidence="12">ATCC 34711 / CBS 6284 / DSM 70876 / NBRC 10599 / NRRL Y-10934 / UCD 77-7</strain>
    </source>
</reference>
<keyword evidence="7" id="KW-0809">Transit peptide</keyword>
<dbReference type="InterPro" id="IPR001537">
    <property type="entry name" value="SpoU_MeTrfase"/>
</dbReference>
<dbReference type="InterPro" id="IPR013123">
    <property type="entry name" value="SpoU_subst-bd"/>
</dbReference>
<evidence type="ECO:0000256" key="3">
    <source>
        <dbReference type="ARBA" id="ARBA00022552"/>
    </source>
</evidence>
<dbReference type="EMBL" id="HE806317">
    <property type="protein sequence ID" value="CCH59260.1"/>
    <property type="molecule type" value="Genomic_DNA"/>
</dbReference>
<dbReference type="CDD" id="cd18105">
    <property type="entry name" value="SpoU-like_MRM1"/>
    <property type="match status" value="1"/>
</dbReference>
<dbReference type="FunFam" id="3.40.1280.10:FF:000036">
    <property type="entry name" value="MRM1p Ribose methyltransferase"/>
    <property type="match status" value="1"/>
</dbReference>
<dbReference type="FunCoup" id="I2GYQ8">
    <property type="interactions" value="291"/>
</dbReference>
<dbReference type="InParanoid" id="I2GYQ8"/>
<dbReference type="OMA" id="RKYAHVH"/>
<evidence type="ECO:0000256" key="7">
    <source>
        <dbReference type="ARBA" id="ARBA00022946"/>
    </source>
</evidence>
<keyword evidence="8" id="KW-0496">Mitochondrion</keyword>
<dbReference type="KEGG" id="tbl:TBLA_0B04220"/>
<evidence type="ECO:0000256" key="4">
    <source>
        <dbReference type="ARBA" id="ARBA00022603"/>
    </source>
</evidence>
<dbReference type="OrthoDB" id="270651at2759"/>
<dbReference type="RefSeq" id="XP_004178779.1">
    <property type="nucleotide sequence ID" value="XM_004178731.1"/>
</dbReference>
<dbReference type="Pfam" id="PF00588">
    <property type="entry name" value="SpoU_methylase"/>
    <property type="match status" value="1"/>
</dbReference>
<dbReference type="SMART" id="SM00967">
    <property type="entry name" value="SpoU_sub_bind"/>
    <property type="match status" value="1"/>
</dbReference>
<dbReference type="SUPFAM" id="SSF75217">
    <property type="entry name" value="alpha/beta knot"/>
    <property type="match status" value="1"/>
</dbReference>
<evidence type="ECO:0000256" key="1">
    <source>
        <dbReference type="ARBA" id="ARBA00004173"/>
    </source>
</evidence>
<organism evidence="11 12">
    <name type="scientific">Henningerozyma blattae (strain ATCC 34711 / CBS 6284 / DSM 70876 / NBRC 10599 / NRRL Y-10934 / UCD 77-7)</name>
    <name type="common">Yeast</name>
    <name type="synonym">Tetrapisispora blattae</name>
    <dbReference type="NCBI Taxonomy" id="1071380"/>
    <lineage>
        <taxon>Eukaryota</taxon>
        <taxon>Fungi</taxon>
        <taxon>Dikarya</taxon>
        <taxon>Ascomycota</taxon>
        <taxon>Saccharomycotina</taxon>
        <taxon>Saccharomycetes</taxon>
        <taxon>Saccharomycetales</taxon>
        <taxon>Saccharomycetaceae</taxon>
        <taxon>Henningerozyma</taxon>
    </lineage>
</organism>
<dbReference type="GeneID" id="14493920"/>
<dbReference type="InterPro" id="IPR047182">
    <property type="entry name" value="MRM1"/>
</dbReference>
<feature type="domain" description="RNA 2-O ribose methyltransferase substrate binding" evidence="10">
    <location>
        <begin position="123"/>
        <end position="196"/>
    </location>
</feature>
<dbReference type="HOGENOM" id="CLU_021322_5_1_1"/>
<evidence type="ECO:0000256" key="9">
    <source>
        <dbReference type="ARBA" id="ARBA00034881"/>
    </source>
</evidence>
<dbReference type="InterPro" id="IPR047261">
    <property type="entry name" value="MRM1_MeTrfase_dom"/>
</dbReference>
<dbReference type="Gene3D" id="3.40.1280.10">
    <property type="match status" value="1"/>
</dbReference>
<dbReference type="Proteomes" id="UP000002866">
    <property type="component" value="Chromosome 2"/>
</dbReference>
<comment type="similarity">
    <text evidence="2">Belongs to the class IV-like SAM-binding methyltransferase superfamily. RNA methyltransferase TrmH family.</text>
</comment>
<dbReference type="GO" id="GO:0003723">
    <property type="term" value="F:RNA binding"/>
    <property type="evidence" value="ECO:0007669"/>
    <property type="project" value="InterPro"/>
</dbReference>
<evidence type="ECO:0000256" key="6">
    <source>
        <dbReference type="ARBA" id="ARBA00022691"/>
    </source>
</evidence>
<comment type="subcellular location">
    <subcellularLocation>
        <location evidence="1">Mitochondrion</location>
    </subcellularLocation>
</comment>
<dbReference type="Gene3D" id="3.30.1330.30">
    <property type="match status" value="1"/>
</dbReference>
<protein>
    <recommendedName>
        <fullName evidence="9">rRNA methyltransferase 1, mitochondrial</fullName>
    </recommendedName>
</protein>
<keyword evidence="4" id="KW-0489">Methyltransferase</keyword>
<dbReference type="Pfam" id="PF08032">
    <property type="entry name" value="SpoU_sub_bind"/>
    <property type="match status" value="1"/>
</dbReference>
<dbReference type="InterPro" id="IPR029028">
    <property type="entry name" value="Alpha/beta_knot_MTases"/>
</dbReference>
<accession>I2GYQ8</accession>
<dbReference type="eggNOG" id="KOG0838">
    <property type="taxonomic scope" value="Eukaryota"/>
</dbReference>
<evidence type="ECO:0000313" key="11">
    <source>
        <dbReference type="EMBL" id="CCH59260.1"/>
    </source>
</evidence>
<dbReference type="AlphaFoldDB" id="I2GYQ8"/>
<dbReference type="STRING" id="1071380.I2GYQ8"/>